<evidence type="ECO:0000256" key="9">
    <source>
        <dbReference type="ARBA" id="ARBA00043147"/>
    </source>
</evidence>
<dbReference type="EMBL" id="JBHSMT010000028">
    <property type="protein sequence ID" value="MFC5475743.1"/>
    <property type="molecule type" value="Genomic_DNA"/>
</dbReference>
<comment type="catalytic activity">
    <reaction evidence="1">
        <text>uridine(35) in tRNA(Tyr) = pseudouridine(35) in tRNA(Tyr)</text>
        <dbReference type="Rhea" id="RHEA:60556"/>
        <dbReference type="Rhea" id="RHEA-COMP:15607"/>
        <dbReference type="Rhea" id="RHEA-COMP:15608"/>
        <dbReference type="ChEBI" id="CHEBI:65314"/>
        <dbReference type="ChEBI" id="CHEBI:65315"/>
    </reaction>
</comment>
<dbReference type="SUPFAM" id="SSF55174">
    <property type="entry name" value="Alpha-L RNA-binding motif"/>
    <property type="match status" value="1"/>
</dbReference>
<evidence type="ECO:0000256" key="10">
    <source>
        <dbReference type="PROSITE-ProRule" id="PRU00182"/>
    </source>
</evidence>
<dbReference type="SMART" id="SM00363">
    <property type="entry name" value="S4"/>
    <property type="match status" value="1"/>
</dbReference>
<evidence type="ECO:0000256" key="7">
    <source>
        <dbReference type="ARBA" id="ARBA00042843"/>
    </source>
</evidence>
<name>A0ABW0MCX2_9BURK</name>
<comment type="caution">
    <text evidence="12">The sequence shown here is derived from an EMBL/GenBank/DDBJ whole genome shotgun (WGS) entry which is preliminary data.</text>
</comment>
<dbReference type="Gene3D" id="3.30.2350.10">
    <property type="entry name" value="Pseudouridine synthase"/>
    <property type="match status" value="1"/>
</dbReference>
<evidence type="ECO:0000256" key="5">
    <source>
        <dbReference type="ARBA" id="ARBA00041420"/>
    </source>
</evidence>
<dbReference type="PANTHER" id="PTHR47683">
    <property type="entry name" value="PSEUDOURIDINE SYNTHASE FAMILY PROTEIN-RELATED"/>
    <property type="match status" value="1"/>
</dbReference>
<evidence type="ECO:0000256" key="8">
    <source>
        <dbReference type="ARBA" id="ARBA00042890"/>
    </source>
</evidence>
<evidence type="ECO:0000256" key="4">
    <source>
        <dbReference type="ARBA" id="ARBA00039989"/>
    </source>
</evidence>
<protein>
    <recommendedName>
        <fullName evidence="4">Dual-specificity RNA pseudouridine synthase RluF</fullName>
        <ecNumber evidence="3">5.4.99.21</ecNumber>
    </recommendedName>
    <alternativeName>
        <fullName evidence="6">23S rRNA pseudouridine(2604) synthase</fullName>
    </alternativeName>
    <alternativeName>
        <fullName evidence="8">Ribosomal large subunit pseudouridine synthase F</fullName>
    </alternativeName>
    <alternativeName>
        <fullName evidence="7">rRNA pseudouridylate synthase F</fullName>
    </alternativeName>
    <alternativeName>
        <fullName evidence="9">rRNA-uridine isomerase F</fullName>
    </alternativeName>
    <alternativeName>
        <fullName evidence="5">tRNA(Tyr) pseudouridine(35) synthase</fullName>
    </alternativeName>
</protein>
<gene>
    <name evidence="12" type="ORF">ACFPM8_17405</name>
</gene>
<evidence type="ECO:0000313" key="13">
    <source>
        <dbReference type="Proteomes" id="UP001596045"/>
    </source>
</evidence>
<dbReference type="RefSeq" id="WP_378999320.1">
    <property type="nucleotide sequence ID" value="NZ_JBHSMT010000028.1"/>
</dbReference>
<dbReference type="Gene3D" id="3.10.290.10">
    <property type="entry name" value="RNA-binding S4 domain"/>
    <property type="match status" value="1"/>
</dbReference>
<evidence type="ECO:0000256" key="3">
    <source>
        <dbReference type="ARBA" id="ARBA00038922"/>
    </source>
</evidence>
<dbReference type="SUPFAM" id="SSF55120">
    <property type="entry name" value="Pseudouridine synthase"/>
    <property type="match status" value="1"/>
</dbReference>
<keyword evidence="10" id="KW-0694">RNA-binding</keyword>
<dbReference type="Proteomes" id="UP001596045">
    <property type="component" value="Unassembled WGS sequence"/>
</dbReference>
<organism evidence="12 13">
    <name type="scientific">Paraherbaspirillum soli</name>
    <dbReference type="NCBI Taxonomy" id="631222"/>
    <lineage>
        <taxon>Bacteria</taxon>
        <taxon>Pseudomonadati</taxon>
        <taxon>Pseudomonadota</taxon>
        <taxon>Betaproteobacteria</taxon>
        <taxon>Burkholderiales</taxon>
        <taxon>Oxalobacteraceae</taxon>
        <taxon>Paraherbaspirillum</taxon>
    </lineage>
</organism>
<evidence type="ECO:0000256" key="2">
    <source>
        <dbReference type="ARBA" id="ARBA00036535"/>
    </source>
</evidence>
<keyword evidence="13" id="KW-1185">Reference proteome</keyword>
<evidence type="ECO:0000256" key="1">
    <source>
        <dbReference type="ARBA" id="ARBA00036390"/>
    </source>
</evidence>
<dbReference type="InterPro" id="IPR020103">
    <property type="entry name" value="PsdUridine_synth_cat_dom_sf"/>
</dbReference>
<dbReference type="InterPro" id="IPR036986">
    <property type="entry name" value="S4_RNA-bd_sf"/>
</dbReference>
<evidence type="ECO:0000313" key="12">
    <source>
        <dbReference type="EMBL" id="MFC5475743.1"/>
    </source>
</evidence>
<dbReference type="CDD" id="cd02555">
    <property type="entry name" value="PSSA_1"/>
    <property type="match status" value="1"/>
</dbReference>
<comment type="catalytic activity">
    <reaction evidence="2">
        <text>uridine(2604) in 23S rRNA = pseudouridine(2604) in 23S rRNA</text>
        <dbReference type="Rhea" id="RHEA:38875"/>
        <dbReference type="Rhea" id="RHEA-COMP:10093"/>
        <dbReference type="Rhea" id="RHEA-COMP:10094"/>
        <dbReference type="ChEBI" id="CHEBI:65314"/>
        <dbReference type="ChEBI" id="CHEBI:65315"/>
        <dbReference type="EC" id="5.4.99.21"/>
    </reaction>
</comment>
<accession>A0ABW0MCX2</accession>
<feature type="domain" description="RNA-binding S4" evidence="11">
    <location>
        <begin position="5"/>
        <end position="67"/>
    </location>
</feature>
<dbReference type="Pfam" id="PF01479">
    <property type="entry name" value="S4"/>
    <property type="match status" value="1"/>
</dbReference>
<sequence length="244" mass="27264">MTESIRLAKHLAEQVSCSRREAEQYIEGGWVRVDGQLVEEPGCRIDPRQTVELMPGASLEPLEPVTILWHKPAGLALPLDTPPAELLAQLIAPDLRAADDRSNLRFLKRHLQDLTLIDPLETKASGLQVLSQDWRIKRKLIADAATIEHEVIVEVSGQIAPDGLQLLKHGLSFSGKPLPPIKVSWQSEHRLRFALKTPPRGLIVHMCEKVGLQVVAIKCIRIGRLPMAGLAVGQWRYLLGYERF</sequence>
<evidence type="ECO:0000259" key="11">
    <source>
        <dbReference type="SMART" id="SM00363"/>
    </source>
</evidence>
<reference evidence="13" key="1">
    <citation type="journal article" date="2019" name="Int. J. Syst. Evol. Microbiol.">
        <title>The Global Catalogue of Microorganisms (GCM) 10K type strain sequencing project: providing services to taxonomists for standard genome sequencing and annotation.</title>
        <authorList>
            <consortium name="The Broad Institute Genomics Platform"/>
            <consortium name="The Broad Institute Genome Sequencing Center for Infectious Disease"/>
            <person name="Wu L."/>
            <person name="Ma J."/>
        </authorList>
    </citation>
    <scope>NUCLEOTIDE SEQUENCE [LARGE SCALE GENOMIC DNA]</scope>
    <source>
        <strain evidence="13">JCM 17066</strain>
    </source>
</reference>
<dbReference type="PANTHER" id="PTHR47683:SF2">
    <property type="entry name" value="RNA-BINDING S4 DOMAIN-CONTAINING PROTEIN"/>
    <property type="match status" value="1"/>
</dbReference>
<dbReference type="InterPro" id="IPR002942">
    <property type="entry name" value="S4_RNA-bd"/>
</dbReference>
<dbReference type="EC" id="5.4.99.21" evidence="3"/>
<dbReference type="CDD" id="cd00165">
    <property type="entry name" value="S4"/>
    <property type="match status" value="1"/>
</dbReference>
<dbReference type="PROSITE" id="PS50889">
    <property type="entry name" value="S4"/>
    <property type="match status" value="1"/>
</dbReference>
<proteinExistence type="predicted"/>
<dbReference type="InterPro" id="IPR050343">
    <property type="entry name" value="RsuA_PseudoU_synthase"/>
</dbReference>
<evidence type="ECO:0000256" key="6">
    <source>
        <dbReference type="ARBA" id="ARBA00041697"/>
    </source>
</evidence>